<accession>A0A4R5PNZ0</accession>
<dbReference type="AlphaFoldDB" id="A0A4R5PNZ0"/>
<dbReference type="RefSeq" id="WP_133283397.1">
    <property type="nucleotide sequence ID" value="NZ_SMSI01000001.1"/>
</dbReference>
<sequence length="124" mass="13477">MTAAQKKKRPGERCSAAEPVSILPHERKNDMRVHITNQLKAAISRRTMLAGMAVAAVPVTAAAKPDLSIDCFLATATDADKARYHANALAEAMGAMHPDHDYVATVRHDLHVAFVVGHRREARS</sequence>
<dbReference type="Proteomes" id="UP000295131">
    <property type="component" value="Unassembled WGS sequence"/>
</dbReference>
<evidence type="ECO:0000313" key="3">
    <source>
        <dbReference type="Proteomes" id="UP000295131"/>
    </source>
</evidence>
<gene>
    <name evidence="2" type="ORF">E2A64_05535</name>
</gene>
<name>A0A4R5PNZ0_9HYPH</name>
<evidence type="ECO:0000313" key="2">
    <source>
        <dbReference type="EMBL" id="TDH38563.1"/>
    </source>
</evidence>
<feature type="compositionally biased region" description="Basic residues" evidence="1">
    <location>
        <begin position="1"/>
        <end position="10"/>
    </location>
</feature>
<reference evidence="2 3" key="1">
    <citation type="journal article" date="2013" name="Int. J. Syst. Evol. Microbiol.">
        <title>Hoeflea suaedae sp. nov., an endophytic bacterium isolated from the root of the halophyte Suaeda maritima.</title>
        <authorList>
            <person name="Chung E.J."/>
            <person name="Park J.A."/>
            <person name="Pramanik P."/>
            <person name="Bibi F."/>
            <person name="Jeon C.O."/>
            <person name="Chung Y.R."/>
        </authorList>
    </citation>
    <scope>NUCLEOTIDE SEQUENCE [LARGE SCALE GENOMIC DNA]</scope>
    <source>
        <strain evidence="2 3">YC6898</strain>
    </source>
</reference>
<proteinExistence type="predicted"/>
<organism evidence="2 3">
    <name type="scientific">Pseudohoeflea suaedae</name>
    <dbReference type="NCBI Taxonomy" id="877384"/>
    <lineage>
        <taxon>Bacteria</taxon>
        <taxon>Pseudomonadati</taxon>
        <taxon>Pseudomonadota</taxon>
        <taxon>Alphaproteobacteria</taxon>
        <taxon>Hyphomicrobiales</taxon>
        <taxon>Rhizobiaceae</taxon>
        <taxon>Pseudohoeflea</taxon>
    </lineage>
</organism>
<dbReference type="OrthoDB" id="8403625at2"/>
<evidence type="ECO:0000256" key="1">
    <source>
        <dbReference type="SAM" id="MobiDB-lite"/>
    </source>
</evidence>
<comment type="caution">
    <text evidence="2">The sequence shown here is derived from an EMBL/GenBank/DDBJ whole genome shotgun (WGS) entry which is preliminary data.</text>
</comment>
<dbReference type="EMBL" id="SMSI01000001">
    <property type="protein sequence ID" value="TDH38563.1"/>
    <property type="molecule type" value="Genomic_DNA"/>
</dbReference>
<protein>
    <submittedName>
        <fullName evidence="2">Uncharacterized protein</fullName>
    </submittedName>
</protein>
<keyword evidence="3" id="KW-1185">Reference proteome</keyword>
<feature type="region of interest" description="Disordered" evidence="1">
    <location>
        <begin position="1"/>
        <end position="20"/>
    </location>
</feature>